<gene>
    <name evidence="2" type="ORF">EHUX00137_LOCUS20298</name>
    <name evidence="3" type="ORF">EHUX00137_LOCUS20299</name>
</gene>
<dbReference type="AlphaFoldDB" id="A0A6V2RRL2"/>
<evidence type="ECO:0000256" key="1">
    <source>
        <dbReference type="SAM" id="SignalP"/>
    </source>
</evidence>
<accession>A0A6V2RRL2</accession>
<evidence type="ECO:0000313" key="2">
    <source>
        <dbReference type="EMBL" id="CAE0553892.1"/>
    </source>
</evidence>
<name>A0A6V2RRL2_EMIHU</name>
<evidence type="ECO:0000313" key="3">
    <source>
        <dbReference type="EMBL" id="CAE0553893.1"/>
    </source>
</evidence>
<protein>
    <submittedName>
        <fullName evidence="2">Uncharacterized protein</fullName>
    </submittedName>
</protein>
<sequence length="237" mass="25539">MSATRMPSAGNSILVLAVAVLAAWTQSAPAHIEEAESCAHAPPPRPGLVPPESYQVSLHWRALSHDLGWASFPWAGQTRRQTLDAWAARVGCPSSLPLSVLESLLFVETALVQNWGKCQGAPPLDAFARWPNGISTGHEHSGTPPLHNEAWPPLALNLALSGDELAQSALLPFLSQRALSTRHFELWSQIPGGGGGAGGPSDDDKERLPLVGAWLLEATRRRWCGKREMRPFTLSDS</sequence>
<dbReference type="EMBL" id="HBIR01026352">
    <property type="protein sequence ID" value="CAE0553893.1"/>
    <property type="molecule type" value="Transcribed_RNA"/>
</dbReference>
<reference evidence="2" key="1">
    <citation type="submission" date="2021-01" db="EMBL/GenBank/DDBJ databases">
        <authorList>
            <person name="Corre E."/>
            <person name="Pelletier E."/>
            <person name="Niang G."/>
            <person name="Scheremetjew M."/>
            <person name="Finn R."/>
            <person name="Kale V."/>
            <person name="Holt S."/>
            <person name="Cochrane G."/>
            <person name="Meng A."/>
            <person name="Brown T."/>
            <person name="Cohen L."/>
        </authorList>
    </citation>
    <scope>NUCLEOTIDE SEQUENCE</scope>
    <source>
        <strain evidence="2">379</strain>
    </source>
</reference>
<feature type="chain" id="PRO_5036192637" evidence="1">
    <location>
        <begin position="31"/>
        <end position="237"/>
    </location>
</feature>
<proteinExistence type="predicted"/>
<dbReference type="EMBL" id="HBIR01026351">
    <property type="protein sequence ID" value="CAE0553892.1"/>
    <property type="molecule type" value="Transcribed_RNA"/>
</dbReference>
<keyword evidence="1" id="KW-0732">Signal</keyword>
<feature type="signal peptide" evidence="1">
    <location>
        <begin position="1"/>
        <end position="30"/>
    </location>
</feature>
<organism evidence="2">
    <name type="scientific">Emiliania huxleyi</name>
    <name type="common">Coccolithophore</name>
    <name type="synonym">Pontosphaera huxleyi</name>
    <dbReference type="NCBI Taxonomy" id="2903"/>
    <lineage>
        <taxon>Eukaryota</taxon>
        <taxon>Haptista</taxon>
        <taxon>Haptophyta</taxon>
        <taxon>Prymnesiophyceae</taxon>
        <taxon>Isochrysidales</taxon>
        <taxon>Noelaerhabdaceae</taxon>
        <taxon>Emiliania</taxon>
    </lineage>
</organism>